<dbReference type="Gene3D" id="2.120.10.30">
    <property type="entry name" value="TolB, C-terminal domain"/>
    <property type="match status" value="1"/>
</dbReference>
<sequence length="404" mass="43403">MARIASTVGVAFLALTTTFVYTHRDTLYTFYANRPGSLKDFNILPNAGVEHEDVVRNCEDIYMDDVEGWAVLSCDPGRDKWNTVLGIFTDPLAPPETGLYLSRYSDPDYIEPQKLTLTNFHPGPANFHPLGITYDPGSKSLFVVHHAASGTRLETFRLNRDRLEAKHISSISDPLLLTANNVVALNSATLLVSNDHFFAKRSHGWLTMLETYLALPLASLVRVDLDITRAQGPPNVTVLARLPFANGVAVLNGTTVAVASTVRAAVYLYTSPSGFAKGTADVKLVETVRLHFLPDNLSVDSNGALLIAGHPFAPALEARARAGTGGACGVLETATATGNGEEDGECPVAPSWVAEWTAEGGVRDLFVGRGFGSATTAVRDVGRGRGMVVGLYERGVLTWSETEA</sequence>
<dbReference type="InterPro" id="IPR051288">
    <property type="entry name" value="Serum_paraoxonase/arylesterase"/>
</dbReference>
<evidence type="ECO:0008006" key="3">
    <source>
        <dbReference type="Google" id="ProtNLM"/>
    </source>
</evidence>
<gene>
    <name evidence="1" type="ORF">LTR91_008858</name>
</gene>
<dbReference type="AlphaFoldDB" id="A0AAN6KLY5"/>
<dbReference type="EMBL" id="JAUJLE010000070">
    <property type="protein sequence ID" value="KAK0990545.1"/>
    <property type="molecule type" value="Genomic_DNA"/>
</dbReference>
<dbReference type="SUPFAM" id="SSF63829">
    <property type="entry name" value="Calcium-dependent phosphotriesterase"/>
    <property type="match status" value="1"/>
</dbReference>
<comment type="caution">
    <text evidence="1">The sequence shown here is derived from an EMBL/GenBank/DDBJ whole genome shotgun (WGS) entry which is preliminary data.</text>
</comment>
<organism evidence="1 2">
    <name type="scientific">Friedmanniomyces endolithicus</name>
    <dbReference type="NCBI Taxonomy" id="329885"/>
    <lineage>
        <taxon>Eukaryota</taxon>
        <taxon>Fungi</taxon>
        <taxon>Dikarya</taxon>
        <taxon>Ascomycota</taxon>
        <taxon>Pezizomycotina</taxon>
        <taxon>Dothideomycetes</taxon>
        <taxon>Dothideomycetidae</taxon>
        <taxon>Mycosphaerellales</taxon>
        <taxon>Teratosphaeriaceae</taxon>
        <taxon>Friedmanniomyces</taxon>
    </lineage>
</organism>
<accession>A0AAN6KLY5</accession>
<keyword evidence="2" id="KW-1185">Reference proteome</keyword>
<evidence type="ECO:0000313" key="1">
    <source>
        <dbReference type="EMBL" id="KAK0990545.1"/>
    </source>
</evidence>
<reference evidence="1" key="1">
    <citation type="submission" date="2023-06" db="EMBL/GenBank/DDBJ databases">
        <title>Black Yeasts Isolated from many extreme environments.</title>
        <authorList>
            <person name="Coleine C."/>
            <person name="Stajich J.E."/>
            <person name="Selbmann L."/>
        </authorList>
    </citation>
    <scope>NUCLEOTIDE SEQUENCE</scope>
    <source>
        <strain evidence="1">CCFEE 5200</strain>
    </source>
</reference>
<dbReference type="Proteomes" id="UP001175353">
    <property type="component" value="Unassembled WGS sequence"/>
</dbReference>
<dbReference type="PANTHER" id="PTHR11799">
    <property type="entry name" value="PARAOXONASE"/>
    <property type="match status" value="1"/>
</dbReference>
<name>A0AAN6KLY5_9PEZI</name>
<dbReference type="PANTHER" id="PTHR11799:SF30">
    <property type="entry name" value="SERUM PARAOXONASE_ARYLESTERASE 2"/>
    <property type="match status" value="1"/>
</dbReference>
<protein>
    <recommendedName>
        <fullName evidence="3">Calcium-dependent phosphotriesterase</fullName>
    </recommendedName>
</protein>
<proteinExistence type="predicted"/>
<evidence type="ECO:0000313" key="2">
    <source>
        <dbReference type="Proteomes" id="UP001175353"/>
    </source>
</evidence>
<dbReference type="InterPro" id="IPR011042">
    <property type="entry name" value="6-blade_b-propeller_TolB-like"/>
</dbReference>